<evidence type="ECO:0000313" key="1">
    <source>
        <dbReference type="EMBL" id="RVT96458.1"/>
    </source>
</evidence>
<organism evidence="1 2">
    <name type="scientific">Mucilaginibacter limnophilus</name>
    <dbReference type="NCBI Taxonomy" id="1932778"/>
    <lineage>
        <taxon>Bacteria</taxon>
        <taxon>Pseudomonadati</taxon>
        <taxon>Bacteroidota</taxon>
        <taxon>Sphingobacteriia</taxon>
        <taxon>Sphingobacteriales</taxon>
        <taxon>Sphingobacteriaceae</taxon>
        <taxon>Mucilaginibacter</taxon>
    </lineage>
</organism>
<name>A0A3S2VJU6_9SPHI</name>
<accession>A0A3S2VJU6</accession>
<dbReference type="Proteomes" id="UP000282759">
    <property type="component" value="Unassembled WGS sequence"/>
</dbReference>
<proteinExistence type="predicted"/>
<dbReference type="AlphaFoldDB" id="A0A3S2VJU6"/>
<protein>
    <submittedName>
        <fullName evidence="1">Uncharacterized protein</fullName>
    </submittedName>
</protein>
<keyword evidence="2" id="KW-1185">Reference proteome</keyword>
<gene>
    <name evidence="1" type="ORF">EOD41_20260</name>
</gene>
<dbReference type="OrthoDB" id="1442826at2"/>
<reference evidence="1 2" key="1">
    <citation type="submission" date="2019-01" db="EMBL/GenBank/DDBJ databases">
        <authorList>
            <person name="Chen W.-M."/>
        </authorList>
    </citation>
    <scope>NUCLEOTIDE SEQUENCE [LARGE SCALE GENOMIC DNA]</scope>
    <source>
        <strain evidence="1 2">YBJ-36</strain>
    </source>
</reference>
<dbReference type="EMBL" id="SACK01000017">
    <property type="protein sequence ID" value="RVT96458.1"/>
    <property type="molecule type" value="Genomic_DNA"/>
</dbReference>
<evidence type="ECO:0000313" key="2">
    <source>
        <dbReference type="Proteomes" id="UP000282759"/>
    </source>
</evidence>
<comment type="caution">
    <text evidence="1">The sequence shown here is derived from an EMBL/GenBank/DDBJ whole genome shotgun (WGS) entry which is preliminary data.</text>
</comment>
<sequence length="84" mass="9675">MKRISQDKHLLTSHVSLFISLFLCWQNSGFALPFQVSRKMLMAYSRINSIVTYHKCIGELAAAGYFRYQPSYHLAQGSQVWMDG</sequence>